<name>A0ABP0JJA0_9DINO</name>
<evidence type="ECO:0000313" key="2">
    <source>
        <dbReference type="EMBL" id="CAK9014268.1"/>
    </source>
</evidence>
<comment type="caution">
    <text evidence="2">The sequence shown here is derived from an EMBL/GenBank/DDBJ whole genome shotgun (WGS) entry which is preliminary data.</text>
</comment>
<evidence type="ECO:0000256" key="1">
    <source>
        <dbReference type="SAM" id="MobiDB-lite"/>
    </source>
</evidence>
<dbReference type="Proteomes" id="UP001642464">
    <property type="component" value="Unassembled WGS sequence"/>
</dbReference>
<evidence type="ECO:0000313" key="3">
    <source>
        <dbReference type="Proteomes" id="UP001642464"/>
    </source>
</evidence>
<protein>
    <submittedName>
        <fullName evidence="2">Uncharacterized protein</fullName>
    </submittedName>
</protein>
<dbReference type="EMBL" id="CAXAMM010007454">
    <property type="protein sequence ID" value="CAK9014268.1"/>
    <property type="molecule type" value="Genomic_DNA"/>
</dbReference>
<proteinExistence type="predicted"/>
<reference evidence="2 3" key="1">
    <citation type="submission" date="2024-02" db="EMBL/GenBank/DDBJ databases">
        <authorList>
            <person name="Chen Y."/>
            <person name="Shah S."/>
            <person name="Dougan E. K."/>
            <person name="Thang M."/>
            <person name="Chan C."/>
        </authorList>
    </citation>
    <scope>NUCLEOTIDE SEQUENCE [LARGE SCALE GENOMIC DNA]</scope>
</reference>
<sequence>VDAAPEAGPDDRRELLVGRAGQRHQQEAVAEAHLLVGGGVLRRGDPRVCGAGGFVPGWSGLASCIADRLPGGCGAVVRLPWRRVQLRRDCQADQLTNLLSDVISGNCGAHSAADSHQEPDFPSNAEANTGPDRRAITLSHRRTISLADNKRSYPVAH</sequence>
<feature type="region of interest" description="Disordered" evidence="1">
    <location>
        <begin position="109"/>
        <end position="137"/>
    </location>
</feature>
<organism evidence="2 3">
    <name type="scientific">Durusdinium trenchii</name>
    <dbReference type="NCBI Taxonomy" id="1381693"/>
    <lineage>
        <taxon>Eukaryota</taxon>
        <taxon>Sar</taxon>
        <taxon>Alveolata</taxon>
        <taxon>Dinophyceae</taxon>
        <taxon>Suessiales</taxon>
        <taxon>Symbiodiniaceae</taxon>
        <taxon>Durusdinium</taxon>
    </lineage>
</organism>
<gene>
    <name evidence="2" type="ORF">SCF082_LOCUS12275</name>
</gene>
<feature type="non-terminal residue" evidence="2">
    <location>
        <position position="1"/>
    </location>
</feature>
<accession>A0ABP0JJA0</accession>
<keyword evidence="3" id="KW-1185">Reference proteome</keyword>